<evidence type="ECO:0000256" key="11">
    <source>
        <dbReference type="RuleBase" id="RU361215"/>
    </source>
</evidence>
<evidence type="ECO:0000256" key="8">
    <source>
        <dbReference type="ARBA" id="ARBA00055560"/>
    </source>
</evidence>
<dbReference type="InterPro" id="IPR038765">
    <property type="entry name" value="Papain-like_cys_pep_sf"/>
</dbReference>
<evidence type="ECO:0000256" key="6">
    <source>
        <dbReference type="ARBA" id="ARBA00022801"/>
    </source>
</evidence>
<evidence type="ECO:0000256" key="7">
    <source>
        <dbReference type="ARBA" id="ARBA00022807"/>
    </source>
</evidence>
<evidence type="ECO:0000256" key="10">
    <source>
        <dbReference type="PROSITE-ProRule" id="PRU01393"/>
    </source>
</evidence>
<feature type="active site" description="Nucleophile" evidence="10">
    <location>
        <position position="87"/>
    </location>
</feature>
<dbReference type="Pfam" id="PF01088">
    <property type="entry name" value="Peptidase_C12"/>
    <property type="match status" value="1"/>
</dbReference>
<comment type="function">
    <text evidence="8">Ubiquitin-protein hydrolase is involved both in the processing of ubiquitin precursors and of ubiquitinated proteins. This enzyme is a thiol protease that recognizes and hydrolyzes a peptide bond at the C-terminal glycine of ubiquitin.</text>
</comment>
<evidence type="ECO:0000256" key="4">
    <source>
        <dbReference type="ARBA" id="ARBA00022670"/>
    </source>
</evidence>
<dbReference type="Gene3D" id="3.40.532.10">
    <property type="entry name" value="Peptidase C12, ubiquitin carboxyl-terminal hydrolase"/>
    <property type="match status" value="1"/>
</dbReference>
<sequence length="222" mass="24384">MAAQRWLPLESNPDVMNKYVRNLGAPDDWSFCDVFGMDSDLLAMVPRPVAAVLFLYPIKENSEGDPNEKQDPGTSLYFIKQTIGNACGTIGLIHAFLNNTDSITLPDGAHLKELLSKSSSLTPEERAKLLEEDECIGSAHEESAKEGQTAAPSIDEKVKLHFVTFIHSDGTLYEMDGRKSAPVNHGPTTKDSLLEDTCTVVKGFMERDPDEVNFTLVALAKQ</sequence>
<evidence type="ECO:0000256" key="3">
    <source>
        <dbReference type="ARBA" id="ARBA00012759"/>
    </source>
</evidence>
<organism evidence="13 14">
    <name type="scientific">Owenia fusiformis</name>
    <name type="common">Polychaete worm</name>
    <dbReference type="NCBI Taxonomy" id="6347"/>
    <lineage>
        <taxon>Eukaryota</taxon>
        <taxon>Metazoa</taxon>
        <taxon>Spiralia</taxon>
        <taxon>Lophotrochozoa</taxon>
        <taxon>Annelida</taxon>
        <taxon>Polychaeta</taxon>
        <taxon>Sedentaria</taxon>
        <taxon>Canalipalpata</taxon>
        <taxon>Sabellida</taxon>
        <taxon>Oweniida</taxon>
        <taxon>Oweniidae</taxon>
        <taxon>Owenia</taxon>
    </lineage>
</organism>
<dbReference type="InterPro" id="IPR001578">
    <property type="entry name" value="Peptidase_C12_UCH"/>
</dbReference>
<dbReference type="PROSITE" id="PS52048">
    <property type="entry name" value="UCH_DOMAIN"/>
    <property type="match status" value="1"/>
</dbReference>
<dbReference type="PANTHER" id="PTHR10589:SF17">
    <property type="entry name" value="UBIQUITIN CARBOXYL-TERMINAL HYDROLASE"/>
    <property type="match status" value="1"/>
</dbReference>
<keyword evidence="5 10" id="KW-0833">Ubl conjugation pathway</keyword>
<comment type="catalytic activity">
    <reaction evidence="1 10 11">
        <text>Thiol-dependent hydrolysis of ester, thioester, amide, peptide and isopeptide bonds formed by the C-terminal Gly of ubiquitin (a 76-residue protein attached to proteins as an intracellular targeting signal).</text>
        <dbReference type="EC" id="3.4.19.12"/>
    </reaction>
</comment>
<dbReference type="PRINTS" id="PR00707">
    <property type="entry name" value="UBCTHYDRLASE"/>
</dbReference>
<comment type="similarity">
    <text evidence="2 10 11">Belongs to the peptidase C12 family.</text>
</comment>
<evidence type="ECO:0000259" key="12">
    <source>
        <dbReference type="PROSITE" id="PS52048"/>
    </source>
</evidence>
<dbReference type="PANTHER" id="PTHR10589">
    <property type="entry name" value="UBIQUITIN CARBOXYL-TERMINAL HYDROLASE"/>
    <property type="match status" value="1"/>
</dbReference>
<gene>
    <name evidence="13" type="ORF">OFUS_LOCUS3755</name>
</gene>
<dbReference type="GO" id="GO:0006511">
    <property type="term" value="P:ubiquitin-dependent protein catabolic process"/>
    <property type="evidence" value="ECO:0007669"/>
    <property type="project" value="UniProtKB-UniRule"/>
</dbReference>
<feature type="site" description="Transition state stabilizer" evidence="10">
    <location>
        <position position="81"/>
    </location>
</feature>
<evidence type="ECO:0000256" key="5">
    <source>
        <dbReference type="ARBA" id="ARBA00022786"/>
    </source>
</evidence>
<reference evidence="13" key="1">
    <citation type="submission" date="2022-03" db="EMBL/GenBank/DDBJ databases">
        <authorList>
            <person name="Martin C."/>
        </authorList>
    </citation>
    <scope>NUCLEOTIDE SEQUENCE</scope>
</reference>
<keyword evidence="4 10" id="KW-0645">Protease</keyword>
<protein>
    <recommendedName>
        <fullName evidence="9 11">Ubiquitin carboxyl-terminal hydrolase</fullName>
        <ecNumber evidence="3 11">3.4.19.12</ecNumber>
    </recommendedName>
</protein>
<dbReference type="OrthoDB" id="427186at2759"/>
<feature type="domain" description="UCH catalytic" evidence="12">
    <location>
        <begin position="5"/>
        <end position="221"/>
    </location>
</feature>
<evidence type="ECO:0000256" key="9">
    <source>
        <dbReference type="ARBA" id="ARBA00073226"/>
    </source>
</evidence>
<proteinExistence type="inferred from homology"/>
<dbReference type="InterPro" id="IPR036959">
    <property type="entry name" value="Peptidase_C12_UCH_sf"/>
</dbReference>
<dbReference type="FunFam" id="3.40.532.10:FF:000006">
    <property type="entry name" value="Ubiquitin carboxyl-terminal hydrolase"/>
    <property type="match status" value="1"/>
</dbReference>
<name>A0A8J1TF05_OWEFU</name>
<evidence type="ECO:0000256" key="2">
    <source>
        <dbReference type="ARBA" id="ARBA00009326"/>
    </source>
</evidence>
<dbReference type="GO" id="GO:0004843">
    <property type="term" value="F:cysteine-type deubiquitinase activity"/>
    <property type="evidence" value="ECO:0007669"/>
    <property type="project" value="UniProtKB-UniRule"/>
</dbReference>
<feature type="site" description="Important for enzyme activity" evidence="10">
    <location>
        <position position="176"/>
    </location>
</feature>
<dbReference type="EC" id="3.4.19.12" evidence="3 11"/>
<dbReference type="AlphaFoldDB" id="A0A8J1TF05"/>
<dbReference type="GO" id="GO:0016579">
    <property type="term" value="P:protein deubiquitination"/>
    <property type="evidence" value="ECO:0007669"/>
    <property type="project" value="TreeGrafter"/>
</dbReference>
<dbReference type="SUPFAM" id="SSF54001">
    <property type="entry name" value="Cysteine proteinases"/>
    <property type="match status" value="1"/>
</dbReference>
<dbReference type="Proteomes" id="UP000749559">
    <property type="component" value="Unassembled WGS sequence"/>
</dbReference>
<dbReference type="GO" id="GO:0005737">
    <property type="term" value="C:cytoplasm"/>
    <property type="evidence" value="ECO:0007669"/>
    <property type="project" value="TreeGrafter"/>
</dbReference>
<keyword evidence="7 10" id="KW-0788">Thiol protease</keyword>
<evidence type="ECO:0000313" key="13">
    <source>
        <dbReference type="EMBL" id="CAH1776593.1"/>
    </source>
</evidence>
<accession>A0A8J1TF05</accession>
<dbReference type="CDD" id="cd09616">
    <property type="entry name" value="Peptidase_C12_UCH_L1_L3"/>
    <property type="match status" value="1"/>
</dbReference>
<evidence type="ECO:0000313" key="14">
    <source>
        <dbReference type="Proteomes" id="UP000749559"/>
    </source>
</evidence>
<dbReference type="EMBL" id="CAIIXF020000002">
    <property type="protein sequence ID" value="CAH1776593.1"/>
    <property type="molecule type" value="Genomic_DNA"/>
</dbReference>
<keyword evidence="6 10" id="KW-0378">Hydrolase</keyword>
<comment type="caution">
    <text evidence="13">The sequence shown here is derived from an EMBL/GenBank/DDBJ whole genome shotgun (WGS) entry which is preliminary data.</text>
</comment>
<evidence type="ECO:0000256" key="1">
    <source>
        <dbReference type="ARBA" id="ARBA00000707"/>
    </source>
</evidence>
<feature type="active site" description="Proton donor" evidence="10">
    <location>
        <position position="161"/>
    </location>
</feature>
<keyword evidence="14" id="KW-1185">Reference proteome</keyword>